<organism evidence="1 2">
    <name type="scientific">Melipona bicolor</name>
    <dbReference type="NCBI Taxonomy" id="60889"/>
    <lineage>
        <taxon>Eukaryota</taxon>
        <taxon>Metazoa</taxon>
        <taxon>Ecdysozoa</taxon>
        <taxon>Arthropoda</taxon>
        <taxon>Hexapoda</taxon>
        <taxon>Insecta</taxon>
        <taxon>Pterygota</taxon>
        <taxon>Neoptera</taxon>
        <taxon>Endopterygota</taxon>
        <taxon>Hymenoptera</taxon>
        <taxon>Apocrita</taxon>
        <taxon>Aculeata</taxon>
        <taxon>Apoidea</taxon>
        <taxon>Anthophila</taxon>
        <taxon>Apidae</taxon>
        <taxon>Melipona</taxon>
    </lineage>
</organism>
<gene>
    <name evidence="1" type="ORF">K0M31_018945</name>
</gene>
<dbReference type="EMBL" id="JAHYIQ010000070">
    <property type="protein sequence ID" value="KAK1116544.1"/>
    <property type="molecule type" value="Genomic_DNA"/>
</dbReference>
<sequence>MGYRITKRTGYRIRNMECGVSSTEYFYLFAKTAYNLLTSADIGQRELSTKKLTAEAEPRRRKWVYAGIRYQTPTSRINNETGSTPLHIV</sequence>
<dbReference type="AlphaFoldDB" id="A0AA40FCN7"/>
<evidence type="ECO:0000313" key="2">
    <source>
        <dbReference type="Proteomes" id="UP001177670"/>
    </source>
</evidence>
<dbReference type="Proteomes" id="UP001177670">
    <property type="component" value="Unassembled WGS sequence"/>
</dbReference>
<name>A0AA40FCN7_9HYME</name>
<proteinExistence type="predicted"/>
<keyword evidence="2" id="KW-1185">Reference proteome</keyword>
<protein>
    <submittedName>
        <fullName evidence="1">Uncharacterized protein</fullName>
    </submittedName>
</protein>
<accession>A0AA40FCN7</accession>
<reference evidence="1" key="1">
    <citation type="submission" date="2021-10" db="EMBL/GenBank/DDBJ databases">
        <title>Melipona bicolor Genome sequencing and assembly.</title>
        <authorList>
            <person name="Araujo N.S."/>
            <person name="Arias M.C."/>
        </authorList>
    </citation>
    <scope>NUCLEOTIDE SEQUENCE</scope>
    <source>
        <strain evidence="1">USP_2M_L1-L4_2017</strain>
        <tissue evidence="1">Whole body</tissue>
    </source>
</reference>
<evidence type="ECO:0000313" key="1">
    <source>
        <dbReference type="EMBL" id="KAK1116544.1"/>
    </source>
</evidence>
<comment type="caution">
    <text evidence="1">The sequence shown here is derived from an EMBL/GenBank/DDBJ whole genome shotgun (WGS) entry which is preliminary data.</text>
</comment>